<dbReference type="Gene3D" id="3.50.50.60">
    <property type="entry name" value="FAD/NAD(P)-binding domain"/>
    <property type="match status" value="1"/>
</dbReference>
<accession>A0A2J0Z563</accession>
<dbReference type="PANTHER" id="PTHR13847">
    <property type="entry name" value="SARCOSINE DEHYDROGENASE-RELATED"/>
    <property type="match status" value="1"/>
</dbReference>
<name>A0A2J0Z563_RHIML</name>
<dbReference type="EMBL" id="NJGD01000003">
    <property type="protein sequence ID" value="PJR15663.1"/>
    <property type="molecule type" value="Genomic_DNA"/>
</dbReference>
<sequence>MSKEIFPIYSSPCGWNAMLPKRTPRSPLQSDLTVDYAIVGAGYTGLAIARRLRELDPQASIAVFEASSVGEGSSARNSGFTGSEVLPRTATLAGAEKARRQTALMRESFDWLKGMIADAGIECELQKVGSIRAAATEAGEASLRQVVEVAKANGISHTVLGRNEIAERIGSDYYRFGIYLNDTYLLQPAALIRGLADSLPDGIDLYENTAVQRLKRNGGGWELLTDGGVVRARSVALANNGFIRRFGYLKLRMTTIFTYAAVTCPVPEADLGHLGQSPAWGLLPSHRLGTTLRRIGRDRLMVRSLYAHEHEVPVEEASAKLRDRFVRRWPGLGHVDLEYVWGGATAFTMNGAPWWGKLDDGLFASGGCNGSGIAKGTMLGRHLAELMLGTGDPARVSGAMGTASLIAPEPFRSIGFQIVSAIESRKAGLEA</sequence>
<evidence type="ECO:0000259" key="2">
    <source>
        <dbReference type="Pfam" id="PF01266"/>
    </source>
</evidence>
<dbReference type="Pfam" id="PF01266">
    <property type="entry name" value="DAO"/>
    <property type="match status" value="1"/>
</dbReference>
<gene>
    <name evidence="3" type="ORF">CEJ86_08080</name>
</gene>
<dbReference type="RefSeq" id="WP_100670958.1">
    <property type="nucleotide sequence ID" value="NZ_NJGD01000003.1"/>
</dbReference>
<dbReference type="GO" id="GO:0005737">
    <property type="term" value="C:cytoplasm"/>
    <property type="evidence" value="ECO:0007669"/>
    <property type="project" value="TreeGrafter"/>
</dbReference>
<dbReference type="InterPro" id="IPR036188">
    <property type="entry name" value="FAD/NAD-bd_sf"/>
</dbReference>
<dbReference type="GO" id="GO:0016491">
    <property type="term" value="F:oxidoreductase activity"/>
    <property type="evidence" value="ECO:0007669"/>
    <property type="project" value="UniProtKB-KW"/>
</dbReference>
<dbReference type="SUPFAM" id="SSF51905">
    <property type="entry name" value="FAD/NAD(P)-binding domain"/>
    <property type="match status" value="1"/>
</dbReference>
<evidence type="ECO:0000313" key="4">
    <source>
        <dbReference type="Proteomes" id="UP000231987"/>
    </source>
</evidence>
<comment type="caution">
    <text evidence="3">The sequence shown here is derived from an EMBL/GenBank/DDBJ whole genome shotgun (WGS) entry which is preliminary data.</text>
</comment>
<dbReference type="Gene3D" id="3.30.9.10">
    <property type="entry name" value="D-Amino Acid Oxidase, subunit A, domain 2"/>
    <property type="match status" value="1"/>
</dbReference>
<dbReference type="InterPro" id="IPR006076">
    <property type="entry name" value="FAD-dep_OxRdtase"/>
</dbReference>
<proteinExistence type="predicted"/>
<dbReference type="PANTHER" id="PTHR13847:SF281">
    <property type="entry name" value="FAD DEPENDENT OXIDOREDUCTASE DOMAIN-CONTAINING PROTEIN"/>
    <property type="match status" value="1"/>
</dbReference>
<dbReference type="Proteomes" id="UP000231987">
    <property type="component" value="Unassembled WGS sequence"/>
</dbReference>
<evidence type="ECO:0000256" key="1">
    <source>
        <dbReference type="ARBA" id="ARBA00023002"/>
    </source>
</evidence>
<protein>
    <submittedName>
        <fullName evidence="3">FAD-dependent oxidoreductase</fullName>
    </submittedName>
</protein>
<feature type="domain" description="FAD dependent oxidoreductase" evidence="2">
    <location>
        <begin position="35"/>
        <end position="386"/>
    </location>
</feature>
<dbReference type="AlphaFoldDB" id="A0A2J0Z563"/>
<keyword evidence="1" id="KW-0560">Oxidoreductase</keyword>
<reference evidence="3 4" key="1">
    <citation type="submission" date="2017-06" db="EMBL/GenBank/DDBJ databases">
        <title>Ensifer strains isolated from leguminous trees and herbs display diverse denitrification phenotypes with some acting as strong N2O sinks.</title>
        <authorList>
            <person name="Woliy K."/>
            <person name="Mania D."/>
            <person name="Bakken L.R."/>
            <person name="Frostegard A."/>
        </authorList>
    </citation>
    <scope>NUCLEOTIDE SEQUENCE [LARGE SCALE GENOMIC DNA]</scope>
    <source>
        <strain evidence="3 4">AC50a</strain>
    </source>
</reference>
<evidence type="ECO:0000313" key="3">
    <source>
        <dbReference type="EMBL" id="PJR15663.1"/>
    </source>
</evidence>
<organism evidence="3 4">
    <name type="scientific">Rhizobium meliloti</name>
    <name type="common">Ensifer meliloti</name>
    <name type="synonym">Sinorhizobium meliloti</name>
    <dbReference type="NCBI Taxonomy" id="382"/>
    <lineage>
        <taxon>Bacteria</taxon>
        <taxon>Pseudomonadati</taxon>
        <taxon>Pseudomonadota</taxon>
        <taxon>Alphaproteobacteria</taxon>
        <taxon>Hyphomicrobiales</taxon>
        <taxon>Rhizobiaceae</taxon>
        <taxon>Sinorhizobium/Ensifer group</taxon>
        <taxon>Sinorhizobium</taxon>
    </lineage>
</organism>